<dbReference type="AlphaFoldDB" id="A0A9P4I637"/>
<evidence type="ECO:0000259" key="8">
    <source>
        <dbReference type="Pfam" id="PF01494"/>
    </source>
</evidence>
<comment type="cofactor">
    <cofactor evidence="1">
        <name>FAD</name>
        <dbReference type="ChEBI" id="CHEBI:57692"/>
    </cofactor>
</comment>
<comment type="similarity">
    <text evidence="3">Belongs to the paxM FAD-dependent monooxygenase family.</text>
</comment>
<evidence type="ECO:0000256" key="5">
    <source>
        <dbReference type="ARBA" id="ARBA00022827"/>
    </source>
</evidence>
<comment type="caution">
    <text evidence="9">The sequence shown here is derived from an EMBL/GenBank/DDBJ whole genome shotgun (WGS) entry which is preliminary data.</text>
</comment>
<keyword evidence="5" id="KW-0274">FAD</keyword>
<dbReference type="SUPFAM" id="SSF51905">
    <property type="entry name" value="FAD/NAD(P)-binding domain"/>
    <property type="match status" value="1"/>
</dbReference>
<dbReference type="Proteomes" id="UP000799772">
    <property type="component" value="Unassembled WGS sequence"/>
</dbReference>
<dbReference type="InterPro" id="IPR002938">
    <property type="entry name" value="FAD-bd"/>
</dbReference>
<keyword evidence="4" id="KW-0285">Flavoprotein</keyword>
<organism evidence="9 10">
    <name type="scientific">Rhizodiscina lignyota</name>
    <dbReference type="NCBI Taxonomy" id="1504668"/>
    <lineage>
        <taxon>Eukaryota</taxon>
        <taxon>Fungi</taxon>
        <taxon>Dikarya</taxon>
        <taxon>Ascomycota</taxon>
        <taxon>Pezizomycotina</taxon>
        <taxon>Dothideomycetes</taxon>
        <taxon>Pleosporomycetidae</taxon>
        <taxon>Aulographales</taxon>
        <taxon>Rhizodiscinaceae</taxon>
        <taxon>Rhizodiscina</taxon>
    </lineage>
</organism>
<dbReference type="PANTHER" id="PTHR47178">
    <property type="entry name" value="MONOOXYGENASE, FAD-BINDING"/>
    <property type="match status" value="1"/>
</dbReference>
<evidence type="ECO:0000256" key="6">
    <source>
        <dbReference type="ARBA" id="ARBA00023002"/>
    </source>
</evidence>
<dbReference type="EMBL" id="ML978137">
    <property type="protein sequence ID" value="KAF2093623.1"/>
    <property type="molecule type" value="Genomic_DNA"/>
</dbReference>
<dbReference type="OrthoDB" id="47494at2759"/>
<evidence type="ECO:0000256" key="1">
    <source>
        <dbReference type="ARBA" id="ARBA00001974"/>
    </source>
</evidence>
<dbReference type="PANTHER" id="PTHR47178:SF4">
    <property type="entry name" value="FAD-DEPENDENT MONOOXYGENASE APTC"/>
    <property type="match status" value="1"/>
</dbReference>
<accession>A0A9P4I637</accession>
<dbReference type="GO" id="GO:0071949">
    <property type="term" value="F:FAD binding"/>
    <property type="evidence" value="ECO:0007669"/>
    <property type="project" value="InterPro"/>
</dbReference>
<proteinExistence type="inferred from homology"/>
<evidence type="ECO:0000256" key="4">
    <source>
        <dbReference type="ARBA" id="ARBA00022630"/>
    </source>
</evidence>
<name>A0A9P4I637_9PEZI</name>
<keyword evidence="6" id="KW-0560">Oxidoreductase</keyword>
<dbReference type="Gene3D" id="3.50.50.60">
    <property type="entry name" value="FAD/NAD(P)-binding domain"/>
    <property type="match status" value="1"/>
</dbReference>
<dbReference type="PRINTS" id="PR00420">
    <property type="entry name" value="RNGMNOXGNASE"/>
</dbReference>
<dbReference type="Pfam" id="PF01494">
    <property type="entry name" value="FAD_binding_3"/>
    <property type="match status" value="2"/>
</dbReference>
<keyword evidence="7" id="KW-0503">Monooxygenase</keyword>
<sequence>MSAVTNEPLPVLIIGAGISGLSLASLLEHRGIPFHIFDTLPRSHSQGYSITLRWWAFEPLLNALGVDEQDFRAAVATDVAVGGDGYLQIMLRDAHTGEKLPALQTNEGKLFRANRTELREFFVRRLSPDRVHFECELTDVILDGDSVTAVFSNGQMMKGRLLVAADGVRSTVRSKLEPEAEPVLLPATVYMGQRRVPTSEYNHELGGYVEGSNALVAVGNQCIIGLQVVKHTPETVDYSWMYSRPGFHGSSEKESTRTSVASSEEMVSAVTDVRLALAEPFKGLLSEDRIRNDALYHWPMRSLRVPRELVQKRIDSNVVFIGDAVHAMPIFAGEGGNHGLLDGVQLAESLKVGVEQNNIDDAVQSFYDDAYERWQKGVEDSEKRLNDMHQPIEVWRKLSEKKMAK</sequence>
<evidence type="ECO:0000256" key="7">
    <source>
        <dbReference type="ARBA" id="ARBA00023033"/>
    </source>
</evidence>
<evidence type="ECO:0000256" key="3">
    <source>
        <dbReference type="ARBA" id="ARBA00007992"/>
    </source>
</evidence>
<feature type="domain" description="FAD-binding" evidence="8">
    <location>
        <begin position="10"/>
        <end position="177"/>
    </location>
</feature>
<evidence type="ECO:0000313" key="10">
    <source>
        <dbReference type="Proteomes" id="UP000799772"/>
    </source>
</evidence>
<gene>
    <name evidence="9" type="ORF">NA57DRAFT_81124</name>
</gene>
<dbReference type="InterPro" id="IPR036188">
    <property type="entry name" value="FAD/NAD-bd_sf"/>
</dbReference>
<evidence type="ECO:0000313" key="9">
    <source>
        <dbReference type="EMBL" id="KAF2093623.1"/>
    </source>
</evidence>
<protein>
    <submittedName>
        <fullName evidence="9">FAD/NAD(P)-binding domain-containing protein</fullName>
    </submittedName>
</protein>
<feature type="domain" description="FAD-binding" evidence="8">
    <location>
        <begin position="309"/>
        <end position="351"/>
    </location>
</feature>
<comment type="pathway">
    <text evidence="2">Secondary metabolite biosynthesis.</text>
</comment>
<reference evidence="9" key="1">
    <citation type="journal article" date="2020" name="Stud. Mycol.">
        <title>101 Dothideomycetes genomes: a test case for predicting lifestyles and emergence of pathogens.</title>
        <authorList>
            <person name="Haridas S."/>
            <person name="Albert R."/>
            <person name="Binder M."/>
            <person name="Bloem J."/>
            <person name="Labutti K."/>
            <person name="Salamov A."/>
            <person name="Andreopoulos B."/>
            <person name="Baker S."/>
            <person name="Barry K."/>
            <person name="Bills G."/>
            <person name="Bluhm B."/>
            <person name="Cannon C."/>
            <person name="Castanera R."/>
            <person name="Culley D."/>
            <person name="Daum C."/>
            <person name="Ezra D."/>
            <person name="Gonzalez J."/>
            <person name="Henrissat B."/>
            <person name="Kuo A."/>
            <person name="Liang C."/>
            <person name="Lipzen A."/>
            <person name="Lutzoni F."/>
            <person name="Magnuson J."/>
            <person name="Mondo S."/>
            <person name="Nolan M."/>
            <person name="Ohm R."/>
            <person name="Pangilinan J."/>
            <person name="Park H.-J."/>
            <person name="Ramirez L."/>
            <person name="Alfaro M."/>
            <person name="Sun H."/>
            <person name="Tritt A."/>
            <person name="Yoshinaga Y."/>
            <person name="Zwiers L.-H."/>
            <person name="Turgeon B."/>
            <person name="Goodwin S."/>
            <person name="Spatafora J."/>
            <person name="Crous P."/>
            <person name="Grigoriev I."/>
        </authorList>
    </citation>
    <scope>NUCLEOTIDE SEQUENCE</scope>
    <source>
        <strain evidence="9">CBS 133067</strain>
    </source>
</reference>
<dbReference type="GO" id="GO:0004497">
    <property type="term" value="F:monooxygenase activity"/>
    <property type="evidence" value="ECO:0007669"/>
    <property type="project" value="UniProtKB-KW"/>
</dbReference>
<keyword evidence="10" id="KW-1185">Reference proteome</keyword>
<evidence type="ECO:0000256" key="2">
    <source>
        <dbReference type="ARBA" id="ARBA00005179"/>
    </source>
</evidence>